<accession>A0A8J4RHA6</accession>
<evidence type="ECO:0000313" key="2">
    <source>
        <dbReference type="Proteomes" id="UP000737018"/>
    </source>
</evidence>
<protein>
    <submittedName>
        <fullName evidence="1">Uncharacterized protein</fullName>
    </submittedName>
</protein>
<dbReference type="Proteomes" id="UP000737018">
    <property type="component" value="Unassembled WGS sequence"/>
</dbReference>
<comment type="caution">
    <text evidence="1">The sequence shown here is derived from an EMBL/GenBank/DDBJ whole genome shotgun (WGS) entry which is preliminary data.</text>
</comment>
<proteinExistence type="predicted"/>
<dbReference type="OrthoDB" id="10356863at2759"/>
<gene>
    <name evidence="1" type="ORF">CMV_008045</name>
</gene>
<keyword evidence="2" id="KW-1185">Reference proteome</keyword>
<dbReference type="AlphaFoldDB" id="A0A8J4RHA6"/>
<sequence>MLKAMSGGMVLFEACNAKNEANRSGKRLLFVAKTLLCVIRNFRSEDPNWQAALKILGPCCLDVEETTSRRCFPMNVEELLCF</sequence>
<name>A0A8J4RHA6_9ROSI</name>
<reference evidence="1" key="1">
    <citation type="submission" date="2020-03" db="EMBL/GenBank/DDBJ databases">
        <title>Castanea mollissima Vanexum genome sequencing.</title>
        <authorList>
            <person name="Staton M."/>
        </authorList>
    </citation>
    <scope>NUCLEOTIDE SEQUENCE</scope>
    <source>
        <tissue evidence="1">Leaf</tissue>
    </source>
</reference>
<organism evidence="1 2">
    <name type="scientific">Castanea mollissima</name>
    <name type="common">Chinese chestnut</name>
    <dbReference type="NCBI Taxonomy" id="60419"/>
    <lineage>
        <taxon>Eukaryota</taxon>
        <taxon>Viridiplantae</taxon>
        <taxon>Streptophyta</taxon>
        <taxon>Embryophyta</taxon>
        <taxon>Tracheophyta</taxon>
        <taxon>Spermatophyta</taxon>
        <taxon>Magnoliopsida</taxon>
        <taxon>eudicotyledons</taxon>
        <taxon>Gunneridae</taxon>
        <taxon>Pentapetalae</taxon>
        <taxon>rosids</taxon>
        <taxon>fabids</taxon>
        <taxon>Fagales</taxon>
        <taxon>Fagaceae</taxon>
        <taxon>Castanea</taxon>
    </lineage>
</organism>
<evidence type="ECO:0000313" key="1">
    <source>
        <dbReference type="EMBL" id="KAF3968013.1"/>
    </source>
</evidence>
<dbReference type="EMBL" id="JRKL02000822">
    <property type="protein sequence ID" value="KAF3968013.1"/>
    <property type="molecule type" value="Genomic_DNA"/>
</dbReference>